<dbReference type="Proteomes" id="UP000304953">
    <property type="component" value="Unassembled WGS sequence"/>
</dbReference>
<comment type="caution">
    <text evidence="1">The sequence shown here is derived from an EMBL/GenBank/DDBJ whole genome shotgun (WGS) entry which is preliminary data.</text>
</comment>
<name>A0AC61RWY7_9FIRM</name>
<dbReference type="EMBL" id="SRYA01000017">
    <property type="protein sequence ID" value="TGY96400.1"/>
    <property type="molecule type" value="Genomic_DNA"/>
</dbReference>
<keyword evidence="2" id="KW-1185">Reference proteome</keyword>
<sequence>MSINISKKKRDDLLEKIKEIRKYIASAPQDENTGNLLLYLNQIEKDVNGKKYGLVFEEHREKINDILDTHTPVLEEDKELFIDKGNGQMNFLIEGDNLSALKLLEKTHKGKIDLIYIDPPYNRGVDDFKYDDNYITKSDGYIHSKWISFMEVRLKIAHKLLHNAGAIFISIDDNEQANLKLLCDCIFGEQNFAGMIPWRKRTAKTDVPFGISQDYEWILVYAKSEMFNAFTKRKNSRKYYETEDFPNRPWRIHDLTKQTTAEERPNSFFTMVNPKNGEEFPANVNRTWAITKETFEFYLEQNRIVFPGDYEFLKISKPQLRYFKDEDEAKALKKTGNIAGISATTTQLPDFVGMTKEGTKDLGELFEKKAFPYPKPVELLKYIMSIGTINKENAVILDFFAGSGTTGQALFRYNAENKKSNRRIILCTNNENNICKDVTYERLKRVIEKEKYVESLKYYKIDYIPISDRLYYEYADELLLHIRELVELENGIDFINNSEIAIILTEKEADDYINRLNKDSDCKIIYLGHDILLSGEQAEKVRKLNIKINNIPDYYYRELEG</sequence>
<proteinExistence type="predicted"/>
<gene>
    <name evidence="1" type="ORF">E5329_10275</name>
</gene>
<evidence type="ECO:0000313" key="2">
    <source>
        <dbReference type="Proteomes" id="UP000304953"/>
    </source>
</evidence>
<reference evidence="1" key="1">
    <citation type="submission" date="2019-04" db="EMBL/GenBank/DDBJ databases">
        <title>Microbes associate with the intestines of laboratory mice.</title>
        <authorList>
            <person name="Navarre W."/>
            <person name="Wong E."/>
            <person name="Huang K."/>
            <person name="Tropini C."/>
            <person name="Ng K."/>
            <person name="Yu B."/>
        </authorList>
    </citation>
    <scope>NUCLEOTIDE SEQUENCE</scope>
    <source>
        <strain evidence="1">NM01_1-7b</strain>
    </source>
</reference>
<protein>
    <submittedName>
        <fullName evidence="1">Site-specific DNA-methyltransferase</fullName>
    </submittedName>
</protein>
<evidence type="ECO:0000313" key="1">
    <source>
        <dbReference type="EMBL" id="TGY96400.1"/>
    </source>
</evidence>
<organism evidence="1 2">
    <name type="scientific">Petralouisia muris</name>
    <dbReference type="NCBI Taxonomy" id="3032872"/>
    <lineage>
        <taxon>Bacteria</taxon>
        <taxon>Bacillati</taxon>
        <taxon>Bacillota</taxon>
        <taxon>Clostridia</taxon>
        <taxon>Lachnospirales</taxon>
        <taxon>Lachnospiraceae</taxon>
        <taxon>Petralouisia</taxon>
    </lineage>
</organism>
<accession>A0AC61RWY7</accession>